<evidence type="ECO:0000256" key="10">
    <source>
        <dbReference type="ARBA" id="ARBA00023237"/>
    </source>
</evidence>
<proteinExistence type="inferred from homology"/>
<feature type="signal peptide" evidence="14">
    <location>
        <begin position="1"/>
        <end position="29"/>
    </location>
</feature>
<evidence type="ECO:0000256" key="2">
    <source>
        <dbReference type="ARBA" id="ARBA00009810"/>
    </source>
</evidence>
<dbReference type="SUPFAM" id="SSF56935">
    <property type="entry name" value="Porins"/>
    <property type="match status" value="1"/>
</dbReference>
<dbReference type="Gene3D" id="2.170.130.10">
    <property type="entry name" value="TonB-dependent receptor, plug domain"/>
    <property type="match status" value="1"/>
</dbReference>
<dbReference type="Pfam" id="PF07715">
    <property type="entry name" value="Plug"/>
    <property type="match status" value="1"/>
</dbReference>
<feature type="short sequence motif" description="TonB C-terminal box" evidence="12">
    <location>
        <begin position="656"/>
        <end position="673"/>
    </location>
</feature>
<keyword evidence="18" id="KW-1185">Reference proteome</keyword>
<dbReference type="InterPro" id="IPR037066">
    <property type="entry name" value="Plug_dom_sf"/>
</dbReference>
<name>A0A843SDE6_9BURK</name>
<dbReference type="Gene3D" id="2.40.170.20">
    <property type="entry name" value="TonB-dependent receptor, beta-barrel domain"/>
    <property type="match status" value="1"/>
</dbReference>
<evidence type="ECO:0000256" key="3">
    <source>
        <dbReference type="ARBA" id="ARBA00022448"/>
    </source>
</evidence>
<sequence length="673" mass="73344">MHSTAFQPRLLAAAVSLCFTAAVPVSALAQDAAAAGATAGAQVAQVLAPIVITGSRFDADPALAPIGATIITAEDIQRAGANDVNAAIRKVGGVYGRQSLDGSPDFGLDLRGFGTNSSQNMVIVLDGVRLSENELSNAILSTIPIDTVDHIEITRGGASVLYGDGATGGVINIVTKRPVKNSRRGSVFVEGGQFRAGEARVSGFQAWDGFAADATLDTQRTDNYRDNNEFKQTHFSGGAQWFDNAGRAGFRYEGARQDMRLSGSLIQAEYNANPRMAKTPNDYANLDSDRFTAFGQRRIGGYELAADLSYRKKTVESTYAGPKGASTYTMDSKQTQFSPRVRRLGEINGLLNEMVAGFDWTVWNRVSADSGHFSAADATQHSKAVYVRDELRFDAAHEGRVSAGVRREIFNKDFNDPLNTFGLNNYKLAQGLNAWELQASYMPVAKLTVYGKAGQSYRVANADENGYTVDTNKVLLVPQQSHDLELGVSYGATGQKITGRVFRHNLTNEIFYDPTLNFGYGANTNLAPTRREGFELDAEQRINANWSVNAHYQHVDAKFTEGVNSGKEMVLVPKNTLTARLSWTLATGHTADVGVQWADSQRYGGDFDNKCPAQIPSYTTLDARYARKLGQWEFAVSGQNLADKRYFSQAFGCQYGIYTADGRQLKLSARYEF</sequence>
<organism evidence="17 18">
    <name type="scientific">Rugamonas rivuli</name>
    <dbReference type="NCBI Taxonomy" id="2743358"/>
    <lineage>
        <taxon>Bacteria</taxon>
        <taxon>Pseudomonadati</taxon>
        <taxon>Pseudomonadota</taxon>
        <taxon>Betaproteobacteria</taxon>
        <taxon>Burkholderiales</taxon>
        <taxon>Oxalobacteraceae</taxon>
        <taxon>Telluria group</taxon>
        <taxon>Rugamonas</taxon>
    </lineage>
</organism>
<keyword evidence="7 13" id="KW-0798">TonB box</keyword>
<dbReference type="PANTHER" id="PTHR30069">
    <property type="entry name" value="TONB-DEPENDENT OUTER MEMBRANE RECEPTOR"/>
    <property type="match status" value="1"/>
</dbReference>
<comment type="caution">
    <text evidence="17">The sequence shown here is derived from an EMBL/GenBank/DDBJ whole genome shotgun (WGS) entry which is preliminary data.</text>
</comment>
<keyword evidence="3 11" id="KW-0813">Transport</keyword>
<evidence type="ECO:0000256" key="13">
    <source>
        <dbReference type="RuleBase" id="RU003357"/>
    </source>
</evidence>
<dbReference type="InterPro" id="IPR036942">
    <property type="entry name" value="Beta-barrel_TonB_sf"/>
</dbReference>
<dbReference type="GO" id="GO:0044718">
    <property type="term" value="P:siderophore transmembrane transport"/>
    <property type="evidence" value="ECO:0007669"/>
    <property type="project" value="TreeGrafter"/>
</dbReference>
<feature type="domain" description="TonB-dependent receptor plug" evidence="16">
    <location>
        <begin position="65"/>
        <end position="170"/>
    </location>
</feature>
<evidence type="ECO:0000256" key="6">
    <source>
        <dbReference type="ARBA" id="ARBA00022729"/>
    </source>
</evidence>
<keyword evidence="9 17" id="KW-0675">Receptor</keyword>
<evidence type="ECO:0000259" key="16">
    <source>
        <dbReference type="Pfam" id="PF07715"/>
    </source>
</evidence>
<evidence type="ECO:0000256" key="12">
    <source>
        <dbReference type="PROSITE-ProRule" id="PRU10144"/>
    </source>
</evidence>
<evidence type="ECO:0000256" key="4">
    <source>
        <dbReference type="ARBA" id="ARBA00022452"/>
    </source>
</evidence>
<keyword evidence="8 11" id="KW-0472">Membrane</keyword>
<dbReference type="Proteomes" id="UP000444318">
    <property type="component" value="Unassembled WGS sequence"/>
</dbReference>
<dbReference type="AlphaFoldDB" id="A0A843SDE6"/>
<dbReference type="GO" id="GO:0009279">
    <property type="term" value="C:cell outer membrane"/>
    <property type="evidence" value="ECO:0007669"/>
    <property type="project" value="UniProtKB-SubCell"/>
</dbReference>
<evidence type="ECO:0000313" key="18">
    <source>
        <dbReference type="Proteomes" id="UP000444318"/>
    </source>
</evidence>
<dbReference type="CDD" id="cd01347">
    <property type="entry name" value="ligand_gated_channel"/>
    <property type="match status" value="1"/>
</dbReference>
<evidence type="ECO:0000256" key="11">
    <source>
        <dbReference type="PROSITE-ProRule" id="PRU01360"/>
    </source>
</evidence>
<gene>
    <name evidence="17" type="ORF">GEV01_11250</name>
</gene>
<evidence type="ECO:0000259" key="15">
    <source>
        <dbReference type="Pfam" id="PF00593"/>
    </source>
</evidence>
<protein>
    <submittedName>
        <fullName evidence="17">TonB-dependent receptor</fullName>
    </submittedName>
</protein>
<evidence type="ECO:0000256" key="14">
    <source>
        <dbReference type="SAM" id="SignalP"/>
    </source>
</evidence>
<evidence type="ECO:0000313" key="17">
    <source>
        <dbReference type="EMBL" id="MQA20084.1"/>
    </source>
</evidence>
<dbReference type="Pfam" id="PF00593">
    <property type="entry name" value="TonB_dep_Rec_b-barrel"/>
    <property type="match status" value="1"/>
</dbReference>
<evidence type="ECO:0000256" key="9">
    <source>
        <dbReference type="ARBA" id="ARBA00023170"/>
    </source>
</evidence>
<dbReference type="InterPro" id="IPR010917">
    <property type="entry name" value="TonB_rcpt_CS"/>
</dbReference>
<evidence type="ECO:0000256" key="1">
    <source>
        <dbReference type="ARBA" id="ARBA00004571"/>
    </source>
</evidence>
<keyword evidence="6 14" id="KW-0732">Signal</keyword>
<reference evidence="17 18" key="1">
    <citation type="submission" date="2019-10" db="EMBL/GenBank/DDBJ databases">
        <title>Two novel species isolated from a subtropical stream in China.</title>
        <authorList>
            <person name="Lu H."/>
        </authorList>
    </citation>
    <scope>NUCLEOTIDE SEQUENCE [LARGE SCALE GENOMIC DNA]</scope>
    <source>
        <strain evidence="17 18">FT103W</strain>
    </source>
</reference>
<dbReference type="InterPro" id="IPR000531">
    <property type="entry name" value="Beta-barrel_TonB"/>
</dbReference>
<comment type="similarity">
    <text evidence="2 11 13">Belongs to the TonB-dependent receptor family.</text>
</comment>
<keyword evidence="4 11" id="KW-1134">Transmembrane beta strand</keyword>
<dbReference type="PROSITE" id="PS01156">
    <property type="entry name" value="TONB_DEPENDENT_REC_2"/>
    <property type="match status" value="1"/>
</dbReference>
<comment type="subcellular location">
    <subcellularLocation>
        <location evidence="1 11">Cell outer membrane</location>
        <topology evidence="1 11">Multi-pass membrane protein</topology>
    </subcellularLocation>
</comment>
<evidence type="ECO:0000256" key="8">
    <source>
        <dbReference type="ARBA" id="ARBA00023136"/>
    </source>
</evidence>
<evidence type="ECO:0000256" key="5">
    <source>
        <dbReference type="ARBA" id="ARBA00022692"/>
    </source>
</evidence>
<dbReference type="RefSeq" id="WP_152804335.1">
    <property type="nucleotide sequence ID" value="NZ_WHUF01000003.1"/>
</dbReference>
<feature type="domain" description="TonB-dependent receptor-like beta-barrel" evidence="15">
    <location>
        <begin position="242"/>
        <end position="641"/>
    </location>
</feature>
<dbReference type="GO" id="GO:0015344">
    <property type="term" value="F:siderophore uptake transmembrane transporter activity"/>
    <property type="evidence" value="ECO:0007669"/>
    <property type="project" value="TreeGrafter"/>
</dbReference>
<dbReference type="InterPro" id="IPR039426">
    <property type="entry name" value="TonB-dep_rcpt-like"/>
</dbReference>
<evidence type="ECO:0000256" key="7">
    <source>
        <dbReference type="ARBA" id="ARBA00023077"/>
    </source>
</evidence>
<dbReference type="EMBL" id="WHUF01000003">
    <property type="protein sequence ID" value="MQA20084.1"/>
    <property type="molecule type" value="Genomic_DNA"/>
</dbReference>
<feature type="chain" id="PRO_5032591311" evidence="14">
    <location>
        <begin position="30"/>
        <end position="673"/>
    </location>
</feature>
<dbReference type="PROSITE" id="PS52016">
    <property type="entry name" value="TONB_DEPENDENT_REC_3"/>
    <property type="match status" value="1"/>
</dbReference>
<keyword evidence="5 11" id="KW-0812">Transmembrane</keyword>
<dbReference type="PANTHER" id="PTHR30069:SF27">
    <property type="entry name" value="BLL4766 PROTEIN"/>
    <property type="match status" value="1"/>
</dbReference>
<dbReference type="InterPro" id="IPR012910">
    <property type="entry name" value="Plug_dom"/>
</dbReference>
<accession>A0A843SDE6</accession>
<keyword evidence="10 11" id="KW-0998">Cell outer membrane</keyword>